<sequence length="245" mass="29183">MYNRFSDFYDQLVFDINYKKYSKNIIDLLKKHKITDGQLLEIGCGTGNLTQQLAKNENFSILAFDNSIDMLNHAFTKLIDFDNVNLIMQDMYKFNYKDYQFDAVITLLDVINYITDKDKLITLFSNIYTSLKDGGIFIFDLNSRYKLIDVLGNNHFIYEKNDIFYTWENQLEDNLVYFNLNFFIKNENSNSYERFTEEQVERYYSIEEIIEILQSIGFSEIDYFDEDGGKFTENKTQRILFSAKK</sequence>
<evidence type="ECO:0000313" key="3">
    <source>
        <dbReference type="EMBL" id="EHR35030.1"/>
    </source>
</evidence>
<dbReference type="PANTHER" id="PTHR43861">
    <property type="entry name" value="TRANS-ACONITATE 2-METHYLTRANSFERASE-RELATED"/>
    <property type="match status" value="1"/>
</dbReference>
<dbReference type="Gene3D" id="3.40.50.150">
    <property type="entry name" value="Vaccinia Virus protein VP39"/>
    <property type="match status" value="1"/>
</dbReference>
<dbReference type="STRING" id="883114.HMPREF9709_00557"/>
<dbReference type="GeneID" id="96998566"/>
<protein>
    <recommendedName>
        <fullName evidence="2">Methyltransferase domain-containing protein</fullName>
    </recommendedName>
</protein>
<name>H3NMJ6_9FIRM</name>
<evidence type="ECO:0000256" key="1">
    <source>
        <dbReference type="ARBA" id="ARBA00022679"/>
    </source>
</evidence>
<dbReference type="Gene3D" id="2.20.25.110">
    <property type="entry name" value="S-adenosyl-L-methionine-dependent methyltransferases"/>
    <property type="match status" value="1"/>
</dbReference>
<feature type="domain" description="Methyltransferase" evidence="2">
    <location>
        <begin position="40"/>
        <end position="135"/>
    </location>
</feature>
<dbReference type="eggNOG" id="COG2226">
    <property type="taxonomic scope" value="Bacteria"/>
</dbReference>
<reference evidence="3 4" key="1">
    <citation type="submission" date="2012-01" db="EMBL/GenBank/DDBJ databases">
        <title>The Genome Sequence of Helcococcus kunzii ATCC 51366.</title>
        <authorList>
            <consortium name="The Broad Institute Genome Sequencing Platform"/>
            <person name="Earl A."/>
            <person name="Ward D."/>
            <person name="Feldgarden M."/>
            <person name="Gevers D."/>
            <person name="Huys G."/>
            <person name="Young S.K."/>
            <person name="Zeng Q."/>
            <person name="Gargeya S."/>
            <person name="Fitzgerald M."/>
            <person name="Haas B."/>
            <person name="Abouelleil A."/>
            <person name="Alvarado L."/>
            <person name="Arachchi H.M."/>
            <person name="Berlin A."/>
            <person name="Chapman S.B."/>
            <person name="Gearin G."/>
            <person name="Goldberg J."/>
            <person name="Griggs A."/>
            <person name="Gujja S."/>
            <person name="Hansen M."/>
            <person name="Heiman D."/>
            <person name="Howarth C."/>
            <person name="Larimer J."/>
            <person name="Lui A."/>
            <person name="MacDonald P.J.P."/>
            <person name="McCowen C."/>
            <person name="Montmayeur A."/>
            <person name="Murphy C."/>
            <person name="Neiman D."/>
            <person name="Pearson M."/>
            <person name="Priest M."/>
            <person name="Roberts A."/>
            <person name="Saif S."/>
            <person name="Shea T."/>
            <person name="Sisk P."/>
            <person name="Stolte C."/>
            <person name="Sykes S."/>
            <person name="Wortman J."/>
            <person name="Nusbaum C."/>
            <person name="Birren B."/>
        </authorList>
    </citation>
    <scope>NUCLEOTIDE SEQUENCE [LARGE SCALE GENOMIC DNA]</scope>
    <source>
        <strain evidence="3 4">ATCC 51366</strain>
    </source>
</reference>
<keyword evidence="4" id="KW-1185">Reference proteome</keyword>
<dbReference type="RefSeq" id="WP_005397764.1">
    <property type="nucleotide sequence ID" value="NZ_JH601088.1"/>
</dbReference>
<evidence type="ECO:0000259" key="2">
    <source>
        <dbReference type="Pfam" id="PF13649"/>
    </source>
</evidence>
<dbReference type="InterPro" id="IPR041698">
    <property type="entry name" value="Methyltransf_25"/>
</dbReference>
<organism evidence="3 4">
    <name type="scientific">Helcococcus kunzii ATCC 51366</name>
    <dbReference type="NCBI Taxonomy" id="883114"/>
    <lineage>
        <taxon>Bacteria</taxon>
        <taxon>Bacillati</taxon>
        <taxon>Bacillota</taxon>
        <taxon>Tissierellia</taxon>
        <taxon>Tissierellales</taxon>
        <taxon>Peptoniphilaceae</taxon>
        <taxon>Helcococcus</taxon>
    </lineage>
</organism>
<evidence type="ECO:0000313" key="4">
    <source>
        <dbReference type="Proteomes" id="UP000004191"/>
    </source>
</evidence>
<dbReference type="OrthoDB" id="9811589at2"/>
<dbReference type="GO" id="GO:0016740">
    <property type="term" value="F:transferase activity"/>
    <property type="evidence" value="ECO:0007669"/>
    <property type="project" value="UniProtKB-KW"/>
</dbReference>
<dbReference type="EMBL" id="AGEI01000015">
    <property type="protein sequence ID" value="EHR35030.1"/>
    <property type="molecule type" value="Genomic_DNA"/>
</dbReference>
<gene>
    <name evidence="3" type="ORF">HMPREF9709_00557</name>
</gene>
<proteinExistence type="predicted"/>
<keyword evidence="1" id="KW-0808">Transferase</keyword>
<dbReference type="HOGENOM" id="CLU_069129_5_0_9"/>
<dbReference type="InterPro" id="IPR029063">
    <property type="entry name" value="SAM-dependent_MTases_sf"/>
</dbReference>
<comment type="caution">
    <text evidence="3">The sequence shown here is derived from an EMBL/GenBank/DDBJ whole genome shotgun (WGS) entry which is preliminary data.</text>
</comment>
<dbReference type="AlphaFoldDB" id="H3NMJ6"/>
<dbReference type="Proteomes" id="UP000004191">
    <property type="component" value="Unassembled WGS sequence"/>
</dbReference>
<accession>H3NMJ6</accession>
<dbReference type="Pfam" id="PF13649">
    <property type="entry name" value="Methyltransf_25"/>
    <property type="match status" value="1"/>
</dbReference>
<dbReference type="SUPFAM" id="SSF53335">
    <property type="entry name" value="S-adenosyl-L-methionine-dependent methyltransferases"/>
    <property type="match status" value="1"/>
</dbReference>
<dbReference type="CDD" id="cd02440">
    <property type="entry name" value="AdoMet_MTases"/>
    <property type="match status" value="1"/>
</dbReference>